<evidence type="ECO:0000256" key="1">
    <source>
        <dbReference type="SAM" id="Phobius"/>
    </source>
</evidence>
<dbReference type="Proteomes" id="UP000076268">
    <property type="component" value="Unassembled WGS sequence"/>
</dbReference>
<feature type="transmembrane region" description="Helical" evidence="1">
    <location>
        <begin position="84"/>
        <end position="103"/>
    </location>
</feature>
<evidence type="ECO:0000313" key="3">
    <source>
        <dbReference type="Proteomes" id="UP000076268"/>
    </source>
</evidence>
<evidence type="ECO:0000313" key="2">
    <source>
        <dbReference type="EMBL" id="KYZ77386.1"/>
    </source>
</evidence>
<keyword evidence="1" id="KW-1133">Transmembrane helix</keyword>
<feature type="transmembrane region" description="Helical" evidence="1">
    <location>
        <begin position="59"/>
        <end position="78"/>
    </location>
</feature>
<comment type="caution">
    <text evidence="2">The sequence shown here is derived from an EMBL/GenBank/DDBJ whole genome shotgun (WGS) entry which is preliminary data.</text>
</comment>
<dbReference type="RefSeq" id="WP_066239628.1">
    <property type="nucleotide sequence ID" value="NZ_LSGP01000013.1"/>
</dbReference>
<organism evidence="2 3">
    <name type="scientific">Anaerosporomusa subterranea</name>
    <dbReference type="NCBI Taxonomy" id="1794912"/>
    <lineage>
        <taxon>Bacteria</taxon>
        <taxon>Bacillati</taxon>
        <taxon>Bacillota</taxon>
        <taxon>Negativicutes</taxon>
        <taxon>Acetonemataceae</taxon>
        <taxon>Anaerosporomusa</taxon>
    </lineage>
</organism>
<sequence>MNNFRIKLFTCPIIVIAADYLTSSMVFSAIWQPASVGIFFAFVSYLFEQVILRRDTFWMSNVLDFLFAAVIVYASQFFFSNVTISLIGALFSAAMLAAFEYIAHSYLLRSGQV</sequence>
<dbReference type="EMBL" id="LSGP01000013">
    <property type="protein sequence ID" value="KYZ77386.1"/>
    <property type="molecule type" value="Genomic_DNA"/>
</dbReference>
<dbReference type="Pfam" id="PF10710">
    <property type="entry name" value="DUF2512"/>
    <property type="match status" value="1"/>
</dbReference>
<feature type="transmembrane region" description="Helical" evidence="1">
    <location>
        <begin position="29"/>
        <end position="47"/>
    </location>
</feature>
<dbReference type="InterPro" id="IPR019649">
    <property type="entry name" value="DUF2512"/>
</dbReference>
<accession>A0A154BTU4</accession>
<reference evidence="2 3" key="1">
    <citation type="submission" date="2016-02" db="EMBL/GenBank/DDBJ databases">
        <title>Anaerosporomusa subterraneum gen. nov., sp. nov., a spore-forming obligate anaerobe isolated from saprolite.</title>
        <authorList>
            <person name="Choi J.K."/>
            <person name="Shah M."/>
            <person name="Yee N."/>
        </authorList>
    </citation>
    <scope>NUCLEOTIDE SEQUENCE [LARGE SCALE GENOMIC DNA]</scope>
    <source>
        <strain evidence="2 3">RU4</strain>
    </source>
</reference>
<dbReference type="OrthoDB" id="1926204at2"/>
<name>A0A154BTU4_ANASB</name>
<dbReference type="AlphaFoldDB" id="A0A154BTU4"/>
<gene>
    <name evidence="2" type="ORF">AXX12_04510</name>
</gene>
<evidence type="ECO:0008006" key="4">
    <source>
        <dbReference type="Google" id="ProtNLM"/>
    </source>
</evidence>
<keyword evidence="1" id="KW-0472">Membrane</keyword>
<keyword evidence="1" id="KW-0812">Transmembrane</keyword>
<protein>
    <recommendedName>
        <fullName evidence="4">DUF2512 family protein</fullName>
    </recommendedName>
</protein>
<proteinExistence type="predicted"/>
<keyword evidence="3" id="KW-1185">Reference proteome</keyword>